<protein>
    <submittedName>
        <fullName evidence="1">Uncharacterized protein</fullName>
    </submittedName>
</protein>
<name>A0A0A9EQQ2_ARUDO</name>
<organism evidence="1">
    <name type="scientific">Arundo donax</name>
    <name type="common">Giant reed</name>
    <name type="synonym">Donax arundinaceus</name>
    <dbReference type="NCBI Taxonomy" id="35708"/>
    <lineage>
        <taxon>Eukaryota</taxon>
        <taxon>Viridiplantae</taxon>
        <taxon>Streptophyta</taxon>
        <taxon>Embryophyta</taxon>
        <taxon>Tracheophyta</taxon>
        <taxon>Spermatophyta</taxon>
        <taxon>Magnoliopsida</taxon>
        <taxon>Liliopsida</taxon>
        <taxon>Poales</taxon>
        <taxon>Poaceae</taxon>
        <taxon>PACMAD clade</taxon>
        <taxon>Arundinoideae</taxon>
        <taxon>Arundineae</taxon>
        <taxon>Arundo</taxon>
    </lineage>
</organism>
<evidence type="ECO:0000313" key="1">
    <source>
        <dbReference type="EMBL" id="JAE01339.1"/>
    </source>
</evidence>
<dbReference type="AlphaFoldDB" id="A0A0A9EQQ2"/>
<reference evidence="1" key="2">
    <citation type="journal article" date="2015" name="Data Brief">
        <title>Shoot transcriptome of the giant reed, Arundo donax.</title>
        <authorList>
            <person name="Barrero R.A."/>
            <person name="Guerrero F.D."/>
            <person name="Moolhuijzen P."/>
            <person name="Goolsby J.A."/>
            <person name="Tidwell J."/>
            <person name="Bellgard S.E."/>
            <person name="Bellgard M.I."/>
        </authorList>
    </citation>
    <scope>NUCLEOTIDE SEQUENCE</scope>
    <source>
        <tissue evidence="1">Shoot tissue taken approximately 20 cm above the soil surface</tissue>
    </source>
</reference>
<dbReference type="EMBL" id="GBRH01196557">
    <property type="protein sequence ID" value="JAE01339.1"/>
    <property type="molecule type" value="Transcribed_RNA"/>
</dbReference>
<reference evidence="1" key="1">
    <citation type="submission" date="2014-09" db="EMBL/GenBank/DDBJ databases">
        <authorList>
            <person name="Magalhaes I.L.F."/>
            <person name="Oliveira U."/>
            <person name="Santos F.R."/>
            <person name="Vidigal T.H.D.A."/>
            <person name="Brescovit A.D."/>
            <person name="Santos A.J."/>
        </authorList>
    </citation>
    <scope>NUCLEOTIDE SEQUENCE</scope>
    <source>
        <tissue evidence="1">Shoot tissue taken approximately 20 cm above the soil surface</tissue>
    </source>
</reference>
<proteinExistence type="predicted"/>
<sequence length="32" mass="3950">MDKFLPLMGETSNEKMHLYSTWKHWTYIGYKI</sequence>
<accession>A0A0A9EQQ2</accession>